<dbReference type="AlphaFoldDB" id="A0A1I5Y452"/>
<dbReference type="STRING" id="1465490.SAMN05444277_110134"/>
<organism evidence="2 3">
    <name type="scientific">Parafilimonas terrae</name>
    <dbReference type="NCBI Taxonomy" id="1465490"/>
    <lineage>
        <taxon>Bacteria</taxon>
        <taxon>Pseudomonadati</taxon>
        <taxon>Bacteroidota</taxon>
        <taxon>Chitinophagia</taxon>
        <taxon>Chitinophagales</taxon>
        <taxon>Chitinophagaceae</taxon>
        <taxon>Parafilimonas</taxon>
    </lineage>
</organism>
<protein>
    <submittedName>
        <fullName evidence="2">Uncharacterized protein</fullName>
    </submittedName>
</protein>
<dbReference type="Proteomes" id="UP000199031">
    <property type="component" value="Unassembled WGS sequence"/>
</dbReference>
<reference evidence="2 3" key="1">
    <citation type="submission" date="2016-10" db="EMBL/GenBank/DDBJ databases">
        <authorList>
            <person name="de Groot N.N."/>
        </authorList>
    </citation>
    <scope>NUCLEOTIDE SEQUENCE [LARGE SCALE GENOMIC DNA]</scope>
    <source>
        <strain evidence="2 3">DSM 28286</strain>
    </source>
</reference>
<gene>
    <name evidence="2" type="ORF">SAMN05444277_110134</name>
</gene>
<accession>A0A1I5Y452</accession>
<proteinExistence type="predicted"/>
<keyword evidence="3" id="KW-1185">Reference proteome</keyword>
<feature type="compositionally biased region" description="Low complexity" evidence="1">
    <location>
        <begin position="134"/>
        <end position="146"/>
    </location>
</feature>
<evidence type="ECO:0000313" key="2">
    <source>
        <dbReference type="EMBL" id="SFQ38727.1"/>
    </source>
</evidence>
<sequence length="146" mass="17489">MNEDEVFTLGRGVVIEDVGYFQIGKITHLAIMLEYQIGQERYKSLWIPKSQIIFNEFRKCKDYDGVDRNHKLLVIKLSEWFFKKNEPFFKMIEKAEKDAELDEQYGGKEDGMWSDIEDPWRDLREKNYDDEDYGGNYYNPNDPDSY</sequence>
<dbReference type="EMBL" id="FOXQ01000010">
    <property type="protein sequence ID" value="SFQ38727.1"/>
    <property type="molecule type" value="Genomic_DNA"/>
</dbReference>
<evidence type="ECO:0000256" key="1">
    <source>
        <dbReference type="SAM" id="MobiDB-lite"/>
    </source>
</evidence>
<dbReference type="RefSeq" id="WP_090660669.1">
    <property type="nucleotide sequence ID" value="NZ_FOXQ01000010.1"/>
</dbReference>
<feature type="region of interest" description="Disordered" evidence="1">
    <location>
        <begin position="126"/>
        <end position="146"/>
    </location>
</feature>
<name>A0A1I5Y452_9BACT</name>
<evidence type="ECO:0000313" key="3">
    <source>
        <dbReference type="Proteomes" id="UP000199031"/>
    </source>
</evidence>